<name>A0A0E9RE17_ANGAN</name>
<evidence type="ECO:0000313" key="1">
    <source>
        <dbReference type="EMBL" id="JAH26583.1"/>
    </source>
</evidence>
<accession>A0A0E9RE17</accession>
<proteinExistence type="predicted"/>
<protein>
    <submittedName>
        <fullName evidence="1">Uncharacterized protein</fullName>
    </submittedName>
</protein>
<dbReference type="EMBL" id="GBXM01081994">
    <property type="protein sequence ID" value="JAH26583.1"/>
    <property type="molecule type" value="Transcribed_RNA"/>
</dbReference>
<organism evidence="1">
    <name type="scientific">Anguilla anguilla</name>
    <name type="common">European freshwater eel</name>
    <name type="synonym">Muraena anguilla</name>
    <dbReference type="NCBI Taxonomy" id="7936"/>
    <lineage>
        <taxon>Eukaryota</taxon>
        <taxon>Metazoa</taxon>
        <taxon>Chordata</taxon>
        <taxon>Craniata</taxon>
        <taxon>Vertebrata</taxon>
        <taxon>Euteleostomi</taxon>
        <taxon>Actinopterygii</taxon>
        <taxon>Neopterygii</taxon>
        <taxon>Teleostei</taxon>
        <taxon>Anguilliformes</taxon>
        <taxon>Anguillidae</taxon>
        <taxon>Anguilla</taxon>
    </lineage>
</organism>
<reference evidence="1" key="1">
    <citation type="submission" date="2014-11" db="EMBL/GenBank/DDBJ databases">
        <authorList>
            <person name="Amaro Gonzalez C."/>
        </authorList>
    </citation>
    <scope>NUCLEOTIDE SEQUENCE</scope>
</reference>
<reference evidence="1" key="2">
    <citation type="journal article" date="2015" name="Fish Shellfish Immunol.">
        <title>Early steps in the European eel (Anguilla anguilla)-Vibrio vulnificus interaction in the gills: Role of the RtxA13 toxin.</title>
        <authorList>
            <person name="Callol A."/>
            <person name="Pajuelo D."/>
            <person name="Ebbesson L."/>
            <person name="Teles M."/>
            <person name="MacKenzie S."/>
            <person name="Amaro C."/>
        </authorList>
    </citation>
    <scope>NUCLEOTIDE SEQUENCE</scope>
</reference>
<sequence>MRKQDIGLHKGKILIFKGRFQAWRKRNQRSLFRKKCVKLLGLNQRLKTKRLISVLIWLNSREDTGIQNSS</sequence>
<dbReference type="AlphaFoldDB" id="A0A0E9RE17"/>